<feature type="domain" description="ABC transporter" evidence="10">
    <location>
        <begin position="1181"/>
        <end position="1406"/>
    </location>
</feature>
<evidence type="ECO:0000256" key="5">
    <source>
        <dbReference type="ARBA" id="ARBA00022741"/>
    </source>
</evidence>
<dbReference type="PANTHER" id="PTHR24223:SF456">
    <property type="entry name" value="MULTIDRUG RESISTANCE-ASSOCIATED PROTEIN LETHAL(2)03659"/>
    <property type="match status" value="1"/>
</dbReference>
<dbReference type="Pfam" id="PF00664">
    <property type="entry name" value="ABC_membrane"/>
    <property type="match status" value="1"/>
</dbReference>
<proteinExistence type="inferred from homology"/>
<dbReference type="CDD" id="cd03250">
    <property type="entry name" value="ABCC_MRP_domain1"/>
    <property type="match status" value="1"/>
</dbReference>
<evidence type="ECO:0000256" key="2">
    <source>
        <dbReference type="ARBA" id="ARBA00009726"/>
    </source>
</evidence>
<dbReference type="Gene3D" id="3.40.50.300">
    <property type="entry name" value="P-loop containing nucleotide triphosphate hydrolases"/>
    <property type="match status" value="2"/>
</dbReference>
<dbReference type="GO" id="GO:0005524">
    <property type="term" value="F:ATP binding"/>
    <property type="evidence" value="ECO:0007669"/>
    <property type="project" value="UniProtKB-KW"/>
</dbReference>
<dbReference type="PANTHER" id="PTHR24223">
    <property type="entry name" value="ATP-BINDING CASSETTE SUB-FAMILY C"/>
    <property type="match status" value="1"/>
</dbReference>
<feature type="transmembrane region" description="Helical" evidence="9">
    <location>
        <begin position="169"/>
        <end position="189"/>
    </location>
</feature>
<dbReference type="Proteomes" id="UP000736672">
    <property type="component" value="Unassembled WGS sequence"/>
</dbReference>
<feature type="transmembrane region" description="Helical" evidence="9">
    <location>
        <begin position="953"/>
        <end position="973"/>
    </location>
</feature>
<feature type="domain" description="ABC transporter" evidence="10">
    <location>
        <begin position="588"/>
        <end position="843"/>
    </location>
</feature>
<feature type="transmembrane region" description="Helical" evidence="9">
    <location>
        <begin position="539"/>
        <end position="565"/>
    </location>
</feature>
<dbReference type="GO" id="GO:0140359">
    <property type="term" value="F:ABC-type transporter activity"/>
    <property type="evidence" value="ECO:0007669"/>
    <property type="project" value="InterPro"/>
</dbReference>
<dbReference type="InterPro" id="IPR027417">
    <property type="entry name" value="P-loop_NTPase"/>
</dbReference>
<feature type="transmembrane region" description="Helical" evidence="9">
    <location>
        <begin position="887"/>
        <end position="909"/>
    </location>
</feature>
<dbReference type="Gene3D" id="1.20.1560.10">
    <property type="entry name" value="ABC transporter type 1, transmembrane domain"/>
    <property type="match status" value="2"/>
</dbReference>
<comment type="similarity">
    <text evidence="2">Belongs to the ABC transporter superfamily. ABCC family. Conjugate transporter (TC 3.A.1.208) subfamily.</text>
</comment>
<keyword evidence="4 9" id="KW-0812">Transmembrane</keyword>
<feature type="transmembrane region" description="Helical" evidence="9">
    <location>
        <begin position="79"/>
        <end position="97"/>
    </location>
</feature>
<evidence type="ECO:0000256" key="7">
    <source>
        <dbReference type="ARBA" id="ARBA00022989"/>
    </source>
</evidence>
<sequence>MLVSILPEPKSVVILTCLALSVLLTFPALHNLYCRLRDHPRSGPRAHGALYLDDDDDDGTGSPGAHDQCQRSIKHNIQLFWVCCGFCLSIATAVLSLSSAPRSPVTAQWQPASWLCLLIQSTACVLEQNHPHRFVLAMFVGTSTTLVAVCISLDMTLPTHVQRLRAQQVLLVCQIVLATATSITCALMPRRPLDFHSSKAVDRQYAVSLLERISFSWAGPVMESIIRNPDIGDNELPRLHHTAQSATLGEQFRTFPRHKSLSAALARIHLYGIIQAVLVFFMLLRSLEAREGQLDAHDYTCWGWVPTLGLCILLSSTVETWLNWISASQLSIPLSAQLSTAIFSKVTRMSVTANDAALNTTQNGSSSPKAGIPEADTGSSSSAALIAYDVQRISEFAAIAPMLPLTILKSIIACILLKYLIGWKSMLAGVGTFLVTFPANIIMSGRYAAVQMKLMALRDSRTATTTEFLHGIQQIKLSALEDHWKSAIAHARNLELASQWVVFLWETSLIFVWVLALVMLSAVSLATYTLTHGSLPPSIAFTALAVLGELEIWTALLPILSVQLLQSRASMDRIETFLKDAEMNKLDDDTEDICFRGAALAWPSRRAIEHRESILSDITLRIKPGELAVITGGTGSGKSLILQGILGECHVVEGTIQRPQHAIQETTGTHSVQDNCWLLKNTTAFVPQNPWIEAGTLRENILFGLPYNEGKYHQALSACALLPDLKALPDGDLTNLGSNRVNLSGGQKIRVALARALYSRADILVLDDILGGVDIGTRHHLVRFSLTGDLARGRTRVLATHHSGDCLHFTDHVYRVENGCVYEEDKQQLLKGVGKQVMREHPSSRPQPEQGTYEDDIRGAEEQVIAVDEERSSGPFKLGALTKFVQAGTGIVLITMIVATSGAYLALFLGRGLWIASWTRTAQRRPTKLDLVVNTYVRHGTDQPHDNVFHLQVYLAISLGMCLANLNASRYFIPLAWFTADFQSIDSNLGKNLGSAASGVLQIFGIVLAATLALPAMFLPALALLAVSVAVCYRYLKAAHEMKRLEAVARSPGLATIRSSCVLYVDKMHQAVDRRTRALWHLSLFNAWLSFRLNMIGATFATLAALLIVRTGNLDASVAGFALSFVLQFSAATDFALRRYASLELYMNALERVLEFTQVETEAATETGGIVPATWPPQGLVQVCNITARYKPTGPDVLRNGSLTLQPRQRVGIVGRTGAGKSSLILALFRLLHISTIHPHILRSRLAIVPQDPMLFSGTIRYNLDPDDQFDDSELLDLLRSVWHSTSQLQSSRPNGHGGANFSQGERQLLHLVRALIQRPKALVLDEATSALDLHTDEHIRRILHPEYIRRYLGGLEMSVLVVAHRLCTVADFDQVVVLQDGEVVETGRPRELLGDMIKDQKQQTSTDRRGTVTQRRGYFRRLVQESGDQQVIKRIAEGETM</sequence>
<dbReference type="CDD" id="cd18604">
    <property type="entry name" value="ABC_6TM_VMR1_D2_like"/>
    <property type="match status" value="1"/>
</dbReference>
<feature type="transmembrane region" description="Helical" evidence="9">
    <location>
        <begin position="12"/>
        <end position="33"/>
    </location>
</feature>
<dbReference type="EMBL" id="JAGTJS010000001">
    <property type="protein sequence ID" value="KAH7274773.1"/>
    <property type="molecule type" value="Genomic_DNA"/>
</dbReference>
<protein>
    <submittedName>
        <fullName evidence="12">ATP-dependent bile acid permease</fullName>
    </submittedName>
</protein>
<evidence type="ECO:0000256" key="4">
    <source>
        <dbReference type="ARBA" id="ARBA00022692"/>
    </source>
</evidence>
<dbReference type="InterPro" id="IPR036640">
    <property type="entry name" value="ABC1_TM_sf"/>
</dbReference>
<dbReference type="CDD" id="cd18596">
    <property type="entry name" value="ABC_6TM_VMR1_D1_like"/>
    <property type="match status" value="1"/>
</dbReference>
<feature type="transmembrane region" description="Helical" evidence="9">
    <location>
        <begin position="1084"/>
        <end position="1110"/>
    </location>
</feature>
<evidence type="ECO:0000313" key="12">
    <source>
        <dbReference type="EMBL" id="KAH7274773.1"/>
    </source>
</evidence>
<feature type="transmembrane region" description="Helical" evidence="9">
    <location>
        <begin position="427"/>
        <end position="449"/>
    </location>
</feature>
<evidence type="ECO:0000256" key="3">
    <source>
        <dbReference type="ARBA" id="ARBA00022448"/>
    </source>
</evidence>
<evidence type="ECO:0000313" key="13">
    <source>
        <dbReference type="Proteomes" id="UP000736672"/>
    </source>
</evidence>
<feature type="transmembrane region" description="Helical" evidence="9">
    <location>
        <begin position="502"/>
        <end position="527"/>
    </location>
</feature>
<evidence type="ECO:0000259" key="11">
    <source>
        <dbReference type="PROSITE" id="PS50929"/>
    </source>
</evidence>
<dbReference type="GO" id="GO:0016887">
    <property type="term" value="F:ATP hydrolysis activity"/>
    <property type="evidence" value="ECO:0007669"/>
    <property type="project" value="InterPro"/>
</dbReference>
<accession>A0A9P9L6D9</accession>
<evidence type="ECO:0000256" key="1">
    <source>
        <dbReference type="ARBA" id="ARBA00004141"/>
    </source>
</evidence>
<dbReference type="SUPFAM" id="SSF52540">
    <property type="entry name" value="P-loop containing nucleoside triphosphate hydrolases"/>
    <property type="match status" value="2"/>
</dbReference>
<feature type="transmembrane region" description="Helical" evidence="9">
    <location>
        <begin position="134"/>
        <end position="157"/>
    </location>
</feature>
<dbReference type="PROSITE" id="PS50929">
    <property type="entry name" value="ABC_TM1F"/>
    <property type="match status" value="2"/>
</dbReference>
<dbReference type="PROSITE" id="PS50893">
    <property type="entry name" value="ABC_TRANSPORTER_2"/>
    <property type="match status" value="2"/>
</dbReference>
<dbReference type="OrthoDB" id="6500128at2759"/>
<feature type="domain" description="ABC transmembrane type-1" evidence="11">
    <location>
        <begin position="320"/>
        <end position="566"/>
    </location>
</feature>
<evidence type="ECO:0000256" key="8">
    <source>
        <dbReference type="ARBA" id="ARBA00023136"/>
    </source>
</evidence>
<dbReference type="InterPro" id="IPR003593">
    <property type="entry name" value="AAA+_ATPase"/>
</dbReference>
<dbReference type="SMART" id="SM00382">
    <property type="entry name" value="AAA"/>
    <property type="match status" value="2"/>
</dbReference>
<keyword evidence="3" id="KW-0813">Transport</keyword>
<dbReference type="InterPro" id="IPR050173">
    <property type="entry name" value="ABC_transporter_C-like"/>
</dbReference>
<feature type="transmembrane region" description="Helical" evidence="9">
    <location>
        <begin position="264"/>
        <end position="284"/>
    </location>
</feature>
<keyword evidence="8 9" id="KW-0472">Membrane</keyword>
<dbReference type="Pfam" id="PF00005">
    <property type="entry name" value="ABC_tran"/>
    <property type="match status" value="2"/>
</dbReference>
<evidence type="ECO:0000256" key="9">
    <source>
        <dbReference type="SAM" id="Phobius"/>
    </source>
</evidence>
<dbReference type="GO" id="GO:0016020">
    <property type="term" value="C:membrane"/>
    <property type="evidence" value="ECO:0007669"/>
    <property type="project" value="UniProtKB-SubCell"/>
</dbReference>
<feature type="transmembrane region" description="Helical" evidence="9">
    <location>
        <begin position="304"/>
        <end position="325"/>
    </location>
</feature>
<comment type="subcellular location">
    <subcellularLocation>
        <location evidence="1">Membrane</location>
        <topology evidence="1">Multi-pass membrane protein</topology>
    </subcellularLocation>
</comment>
<dbReference type="InterPro" id="IPR003439">
    <property type="entry name" value="ABC_transporter-like_ATP-bd"/>
</dbReference>
<name>A0A9P9L6D9_FUSSL</name>
<keyword evidence="5" id="KW-0547">Nucleotide-binding</keyword>
<keyword evidence="6" id="KW-0067">ATP-binding</keyword>
<feature type="transmembrane region" description="Helical" evidence="9">
    <location>
        <begin position="396"/>
        <end position="421"/>
    </location>
</feature>
<keyword evidence="13" id="KW-1185">Reference proteome</keyword>
<gene>
    <name evidence="12" type="ORF">B0J15DRAFT_506860</name>
</gene>
<comment type="caution">
    <text evidence="12">The sequence shown here is derived from an EMBL/GenBank/DDBJ whole genome shotgun (WGS) entry which is preliminary data.</text>
</comment>
<reference evidence="12" key="1">
    <citation type="journal article" date="2021" name="Nat. Commun.">
        <title>Genetic determinants of endophytism in the Arabidopsis root mycobiome.</title>
        <authorList>
            <person name="Mesny F."/>
            <person name="Miyauchi S."/>
            <person name="Thiergart T."/>
            <person name="Pickel B."/>
            <person name="Atanasova L."/>
            <person name="Karlsson M."/>
            <person name="Huettel B."/>
            <person name="Barry K.W."/>
            <person name="Haridas S."/>
            <person name="Chen C."/>
            <person name="Bauer D."/>
            <person name="Andreopoulos W."/>
            <person name="Pangilinan J."/>
            <person name="LaButti K."/>
            <person name="Riley R."/>
            <person name="Lipzen A."/>
            <person name="Clum A."/>
            <person name="Drula E."/>
            <person name="Henrissat B."/>
            <person name="Kohler A."/>
            <person name="Grigoriev I.V."/>
            <person name="Martin F.M."/>
            <person name="Hacquard S."/>
        </authorList>
    </citation>
    <scope>NUCLEOTIDE SEQUENCE</scope>
    <source>
        <strain evidence="12">FSSC 5 MPI-SDFR-AT-0091</strain>
    </source>
</reference>
<keyword evidence="7 9" id="KW-1133">Transmembrane helix</keyword>
<dbReference type="SUPFAM" id="SSF90123">
    <property type="entry name" value="ABC transporter transmembrane region"/>
    <property type="match status" value="2"/>
</dbReference>
<evidence type="ECO:0000256" key="6">
    <source>
        <dbReference type="ARBA" id="ARBA00022840"/>
    </source>
</evidence>
<organism evidence="12 13">
    <name type="scientific">Fusarium solani</name>
    <name type="common">Filamentous fungus</name>
    <dbReference type="NCBI Taxonomy" id="169388"/>
    <lineage>
        <taxon>Eukaryota</taxon>
        <taxon>Fungi</taxon>
        <taxon>Dikarya</taxon>
        <taxon>Ascomycota</taxon>
        <taxon>Pezizomycotina</taxon>
        <taxon>Sordariomycetes</taxon>
        <taxon>Hypocreomycetidae</taxon>
        <taxon>Hypocreales</taxon>
        <taxon>Nectriaceae</taxon>
        <taxon>Fusarium</taxon>
        <taxon>Fusarium solani species complex</taxon>
    </lineage>
</organism>
<evidence type="ECO:0000259" key="10">
    <source>
        <dbReference type="PROSITE" id="PS50893"/>
    </source>
</evidence>
<dbReference type="InterPro" id="IPR011527">
    <property type="entry name" value="ABC1_TM_dom"/>
</dbReference>
<feature type="domain" description="ABC transmembrane type-1" evidence="11">
    <location>
        <begin position="975"/>
        <end position="1145"/>
    </location>
</feature>